<feature type="region of interest" description="Disordered" evidence="3">
    <location>
        <begin position="228"/>
        <end position="261"/>
    </location>
</feature>
<keyword evidence="2" id="KW-0539">Nucleus</keyword>
<name>A0AA88I312_ARTSF</name>
<evidence type="ECO:0000313" key="4">
    <source>
        <dbReference type="EMBL" id="KAK2717256.1"/>
    </source>
</evidence>
<evidence type="ECO:0000256" key="1">
    <source>
        <dbReference type="ARBA" id="ARBA00004123"/>
    </source>
</evidence>
<evidence type="ECO:0000313" key="5">
    <source>
        <dbReference type="Proteomes" id="UP001187531"/>
    </source>
</evidence>
<comment type="caution">
    <text evidence="4">The sequence shown here is derived from an EMBL/GenBank/DDBJ whole genome shotgun (WGS) entry which is preliminary data.</text>
</comment>
<feature type="compositionally biased region" description="Polar residues" evidence="3">
    <location>
        <begin position="240"/>
        <end position="251"/>
    </location>
</feature>
<reference evidence="4" key="1">
    <citation type="submission" date="2023-07" db="EMBL/GenBank/DDBJ databases">
        <title>Chromosome-level genome assembly of Artemia franciscana.</title>
        <authorList>
            <person name="Jo E."/>
        </authorList>
    </citation>
    <scope>NUCLEOTIDE SEQUENCE</scope>
    <source>
        <tissue evidence="4">Whole body</tissue>
    </source>
</reference>
<dbReference type="EMBL" id="JAVRJZ010000011">
    <property type="protein sequence ID" value="KAK2717256.1"/>
    <property type="molecule type" value="Genomic_DNA"/>
</dbReference>
<dbReference type="Proteomes" id="UP001187531">
    <property type="component" value="Unassembled WGS sequence"/>
</dbReference>
<proteinExistence type="predicted"/>
<dbReference type="InterPro" id="IPR029196">
    <property type="entry name" value="HAPSTR1-like"/>
</dbReference>
<evidence type="ECO:0000256" key="3">
    <source>
        <dbReference type="SAM" id="MobiDB-lite"/>
    </source>
</evidence>
<gene>
    <name evidence="4" type="ORF">QYM36_007396</name>
</gene>
<dbReference type="Pfam" id="PF15251">
    <property type="entry name" value="TAPR1-like"/>
    <property type="match status" value="1"/>
</dbReference>
<evidence type="ECO:0000256" key="2">
    <source>
        <dbReference type="ARBA" id="ARBA00023242"/>
    </source>
</evidence>
<sequence length="261" mass="29565">MSDDIYDNNRNNFFPCSSSLRIGGDQGGLSSYERQCVECIEAEDYEEESKTESERNSQELWNVFHESAIAIAQLYKDRCQGAVLWMSFQNAAETVTALYKVSNDSIRISKDRGIEVGYQRRNKEIAQWAKGKRRNIKRDELFSFLAGKPYPPSYSSSRIHPSRNSPTESREALGLCVKSFAASGSTSPSDTNLQTFKEALSLATVTEYPVSGRRKKPPMSSDLVSFIAKEFQRNGKRRGSTSPRSDNTMDCSPTHKRQRFY</sequence>
<accession>A0AA88I312</accession>
<dbReference type="PANTHER" id="PTHR31624">
    <property type="entry name" value="UPF0472 PROTEIN C16ORF72"/>
    <property type="match status" value="1"/>
</dbReference>
<dbReference type="GO" id="GO:0005634">
    <property type="term" value="C:nucleus"/>
    <property type="evidence" value="ECO:0007669"/>
    <property type="project" value="UniProtKB-SubCell"/>
</dbReference>
<dbReference type="PANTHER" id="PTHR31624:SF4">
    <property type="entry name" value="CHROMOSOME 16 OPEN READING FRAME 72"/>
    <property type="match status" value="1"/>
</dbReference>
<dbReference type="InterPro" id="IPR040308">
    <property type="entry name" value="HAPR1"/>
</dbReference>
<dbReference type="AlphaFoldDB" id="A0AA88I312"/>
<comment type="subcellular location">
    <subcellularLocation>
        <location evidence="1">Nucleus</location>
    </subcellularLocation>
</comment>
<protein>
    <submittedName>
        <fullName evidence="4">Uncharacterized protein</fullName>
    </submittedName>
</protein>
<keyword evidence="5" id="KW-1185">Reference proteome</keyword>
<organism evidence="4 5">
    <name type="scientific">Artemia franciscana</name>
    <name type="common">Brine shrimp</name>
    <name type="synonym">Artemia sanfranciscana</name>
    <dbReference type="NCBI Taxonomy" id="6661"/>
    <lineage>
        <taxon>Eukaryota</taxon>
        <taxon>Metazoa</taxon>
        <taxon>Ecdysozoa</taxon>
        <taxon>Arthropoda</taxon>
        <taxon>Crustacea</taxon>
        <taxon>Branchiopoda</taxon>
        <taxon>Anostraca</taxon>
        <taxon>Artemiidae</taxon>
        <taxon>Artemia</taxon>
    </lineage>
</organism>